<gene>
    <name evidence="2" type="ORF">D9758_000500</name>
</gene>
<name>A0A8H5LZC8_9AGAR</name>
<comment type="caution">
    <text evidence="2">The sequence shown here is derived from an EMBL/GenBank/DDBJ whole genome shotgun (WGS) entry which is preliminary data.</text>
</comment>
<feature type="compositionally biased region" description="Basic and acidic residues" evidence="1">
    <location>
        <begin position="109"/>
        <end position="119"/>
    </location>
</feature>
<feature type="compositionally biased region" description="Low complexity" evidence="1">
    <location>
        <begin position="13"/>
        <end position="30"/>
    </location>
</feature>
<evidence type="ECO:0000313" key="2">
    <source>
        <dbReference type="EMBL" id="KAF5374964.1"/>
    </source>
</evidence>
<accession>A0A8H5LZC8</accession>
<reference evidence="2 3" key="1">
    <citation type="journal article" date="2020" name="ISME J.">
        <title>Uncovering the hidden diversity of litter-decomposition mechanisms in mushroom-forming fungi.</title>
        <authorList>
            <person name="Floudas D."/>
            <person name="Bentzer J."/>
            <person name="Ahren D."/>
            <person name="Johansson T."/>
            <person name="Persson P."/>
            <person name="Tunlid A."/>
        </authorList>
    </citation>
    <scope>NUCLEOTIDE SEQUENCE [LARGE SCALE GENOMIC DNA]</scope>
    <source>
        <strain evidence="2 3">CBS 291.85</strain>
    </source>
</reference>
<evidence type="ECO:0000256" key="1">
    <source>
        <dbReference type="SAM" id="MobiDB-lite"/>
    </source>
</evidence>
<protein>
    <submittedName>
        <fullName evidence="2">Uncharacterized protein</fullName>
    </submittedName>
</protein>
<feature type="region of interest" description="Disordered" evidence="1">
    <location>
        <begin position="1"/>
        <end position="32"/>
    </location>
</feature>
<organism evidence="2 3">
    <name type="scientific">Tetrapyrgos nigripes</name>
    <dbReference type="NCBI Taxonomy" id="182062"/>
    <lineage>
        <taxon>Eukaryota</taxon>
        <taxon>Fungi</taxon>
        <taxon>Dikarya</taxon>
        <taxon>Basidiomycota</taxon>
        <taxon>Agaricomycotina</taxon>
        <taxon>Agaricomycetes</taxon>
        <taxon>Agaricomycetidae</taxon>
        <taxon>Agaricales</taxon>
        <taxon>Marasmiineae</taxon>
        <taxon>Marasmiaceae</taxon>
        <taxon>Tetrapyrgos</taxon>
    </lineage>
</organism>
<dbReference type="Proteomes" id="UP000559256">
    <property type="component" value="Unassembled WGS sequence"/>
</dbReference>
<feature type="region of interest" description="Disordered" evidence="1">
    <location>
        <begin position="98"/>
        <end position="119"/>
    </location>
</feature>
<dbReference type="EMBL" id="JAACJM010000001">
    <property type="protein sequence ID" value="KAF5374964.1"/>
    <property type="molecule type" value="Genomic_DNA"/>
</dbReference>
<sequence length="119" mass="12577">MASDDAEKPNGVTTNASSNNTNASNSSMTSIEKDVSRLTALLSEPTFSDESLEELDERSLAELFKQLEGASGLMNGVEDKLDNILGNLDGLLAALEEKNTEKGNAGGDLKTDGDPKDNK</sequence>
<evidence type="ECO:0000313" key="3">
    <source>
        <dbReference type="Proteomes" id="UP000559256"/>
    </source>
</evidence>
<proteinExistence type="predicted"/>
<dbReference type="AlphaFoldDB" id="A0A8H5LZC8"/>
<keyword evidence="3" id="KW-1185">Reference proteome</keyword>